<dbReference type="FunCoup" id="A0A7L4YPI1">
    <property type="interactions" value="361"/>
</dbReference>
<evidence type="ECO:0000256" key="3">
    <source>
        <dbReference type="ARBA" id="ARBA00012954"/>
    </source>
</evidence>
<dbReference type="EC" id="1.1.1.22" evidence="3 7"/>
<evidence type="ECO:0000256" key="7">
    <source>
        <dbReference type="PIRNR" id="PIRNR000124"/>
    </source>
</evidence>
<dbReference type="Gene3D" id="1.20.5.100">
    <property type="entry name" value="Cytochrome c1, transmembrane anchor, C-terminal"/>
    <property type="match status" value="1"/>
</dbReference>
<feature type="binding site" evidence="10">
    <location>
        <position position="269"/>
    </location>
    <ligand>
        <name>NAD(+)</name>
        <dbReference type="ChEBI" id="CHEBI:57540"/>
    </ligand>
</feature>
<dbReference type="Gene3D" id="3.40.50.720">
    <property type="entry name" value="NAD(P)-binding Rossmann-like Domain"/>
    <property type="match status" value="2"/>
</dbReference>
<dbReference type="EMBL" id="CP047156">
    <property type="protein sequence ID" value="QHC01030.1"/>
    <property type="molecule type" value="Genomic_DNA"/>
</dbReference>
<keyword evidence="5 7" id="KW-0520">NAD</keyword>
<evidence type="ECO:0000256" key="5">
    <source>
        <dbReference type="ARBA" id="ARBA00023027"/>
    </source>
</evidence>
<name>A0A7L4YPI1_9ACTN</name>
<keyword evidence="13" id="KW-1185">Reference proteome</keyword>
<feature type="domain" description="UDP-glucose/GDP-mannose dehydrogenase C-terminal" evidence="11">
    <location>
        <begin position="322"/>
        <end position="423"/>
    </location>
</feature>
<dbReference type="GO" id="GO:0051287">
    <property type="term" value="F:NAD binding"/>
    <property type="evidence" value="ECO:0007669"/>
    <property type="project" value="InterPro"/>
</dbReference>
<dbReference type="SUPFAM" id="SSF51735">
    <property type="entry name" value="NAD(P)-binding Rossmann-fold domains"/>
    <property type="match status" value="1"/>
</dbReference>
<feature type="active site" description="Nucleophile" evidence="8">
    <location>
        <position position="266"/>
    </location>
</feature>
<dbReference type="InterPro" id="IPR014026">
    <property type="entry name" value="UDP-Glc/GDP-Man_DH_dimer"/>
</dbReference>
<feature type="binding site" evidence="10">
    <location>
        <position position="32"/>
    </location>
    <ligand>
        <name>NAD(+)</name>
        <dbReference type="ChEBI" id="CHEBI:57540"/>
    </ligand>
</feature>
<comment type="similarity">
    <text evidence="2 7">Belongs to the UDP-glucose/GDP-mannose dehydrogenase family.</text>
</comment>
<proteinExistence type="inferred from homology"/>
<keyword evidence="4 7" id="KW-0560">Oxidoreductase</keyword>
<dbReference type="PANTHER" id="PTHR43750:SF3">
    <property type="entry name" value="UDP-GLUCOSE 6-DEHYDROGENASE TUAD"/>
    <property type="match status" value="1"/>
</dbReference>
<dbReference type="NCBIfam" id="TIGR03026">
    <property type="entry name" value="NDP-sugDHase"/>
    <property type="match status" value="1"/>
</dbReference>
<dbReference type="InterPro" id="IPR001732">
    <property type="entry name" value="UDP-Glc/GDP-Man_DH_N"/>
</dbReference>
<gene>
    <name evidence="12" type="ORF">EK0264_12515</name>
</gene>
<dbReference type="RefSeq" id="WP_159546099.1">
    <property type="nucleotide sequence ID" value="NZ_CP047156.1"/>
</dbReference>
<dbReference type="InterPro" id="IPR014027">
    <property type="entry name" value="UDP-Glc/GDP-Man_DH_C"/>
</dbReference>
<feature type="binding site" evidence="10">
    <location>
        <position position="37"/>
    </location>
    <ligand>
        <name>NAD(+)</name>
        <dbReference type="ChEBI" id="CHEBI:57540"/>
    </ligand>
</feature>
<dbReference type="Pfam" id="PF00984">
    <property type="entry name" value="UDPG_MGDP_dh"/>
    <property type="match status" value="1"/>
</dbReference>
<dbReference type="PIRSF" id="PIRSF500134">
    <property type="entry name" value="UDPglc_DH_bac"/>
    <property type="match status" value="1"/>
</dbReference>
<evidence type="ECO:0000313" key="12">
    <source>
        <dbReference type="EMBL" id="QHC01030.1"/>
    </source>
</evidence>
<dbReference type="UniPathway" id="UPA00038">
    <property type="reaction ID" value="UER00491"/>
</dbReference>
<evidence type="ECO:0000313" key="13">
    <source>
        <dbReference type="Proteomes" id="UP000463857"/>
    </source>
</evidence>
<dbReference type="InterPro" id="IPR028357">
    <property type="entry name" value="UDPglc_DH_bac"/>
</dbReference>
<dbReference type="InterPro" id="IPR036291">
    <property type="entry name" value="NAD(P)-bd_dom_sf"/>
</dbReference>
<dbReference type="PIRSF" id="PIRSF000124">
    <property type="entry name" value="UDPglc_GDPman_dh"/>
    <property type="match status" value="1"/>
</dbReference>
<accession>A0A7L4YPI1</accession>
<dbReference type="PANTHER" id="PTHR43750">
    <property type="entry name" value="UDP-GLUCOSE 6-DEHYDROGENASE TUAD"/>
    <property type="match status" value="1"/>
</dbReference>
<protein>
    <recommendedName>
        <fullName evidence="3 7">UDP-glucose 6-dehydrogenase</fullName>
        <ecNumber evidence="3 7">1.1.1.22</ecNumber>
    </recommendedName>
</protein>
<dbReference type="AlphaFoldDB" id="A0A7L4YPI1"/>
<comment type="pathway">
    <text evidence="1">Nucleotide-sugar biosynthesis; UDP-alpha-D-glucuronate biosynthesis; UDP-alpha-D-glucuronate from UDP-alpha-D-glucose: step 1/1.</text>
</comment>
<evidence type="ECO:0000256" key="4">
    <source>
        <dbReference type="ARBA" id="ARBA00023002"/>
    </source>
</evidence>
<evidence type="ECO:0000259" key="11">
    <source>
        <dbReference type="SMART" id="SM00984"/>
    </source>
</evidence>
<feature type="binding site" evidence="9">
    <location>
        <position position="263"/>
    </location>
    <ligand>
        <name>substrate</name>
    </ligand>
</feature>
<dbReference type="Proteomes" id="UP000463857">
    <property type="component" value="Chromosome"/>
</dbReference>
<evidence type="ECO:0000256" key="8">
    <source>
        <dbReference type="PIRSR" id="PIRSR500134-1"/>
    </source>
</evidence>
<dbReference type="GO" id="GO:0006065">
    <property type="term" value="P:UDP-glucuronate biosynthetic process"/>
    <property type="evidence" value="ECO:0007669"/>
    <property type="project" value="UniProtKB-UniPathway"/>
</dbReference>
<feature type="binding site" evidence="9">
    <location>
        <begin position="255"/>
        <end position="259"/>
    </location>
    <ligand>
        <name>substrate</name>
    </ligand>
</feature>
<feature type="binding site" evidence="9">
    <location>
        <position position="210"/>
    </location>
    <ligand>
        <name>substrate</name>
    </ligand>
</feature>
<dbReference type="SUPFAM" id="SSF48179">
    <property type="entry name" value="6-phosphogluconate dehydrogenase C-terminal domain-like"/>
    <property type="match status" value="1"/>
</dbReference>
<dbReference type="GO" id="GO:0000271">
    <property type="term" value="P:polysaccharide biosynthetic process"/>
    <property type="evidence" value="ECO:0007669"/>
    <property type="project" value="InterPro"/>
</dbReference>
<feature type="binding site" evidence="9">
    <location>
        <position position="329"/>
    </location>
    <ligand>
        <name>substrate</name>
    </ligand>
</feature>
<sequence length="456" mass="48599">MARQVSVVGVGYLGLVHAVCLAHHGHPVVALDTDEQRIAGLRDGVLPFFEPGLEEIFEQAQARGLLHFTTDPADLADAEVHFLCVGTPQSADGRHTDTSYVEAAASRLAPYLSRDALVVGKSTVPVGTANALAARLRNLTGREVRLAWSPEFVRQGRCVHDTLEPDRIVYGVGGSRANDDIAVLDEIFAPQYAAGADRVVVDYATAELVKAAANAYLATKISFINAVAELCEASGADALALADAIGLDRRIGRDFLSPGLGFGGGCLPKDLNGLGARAEEYDAARPAALLREVDAINDKARTNVVELALDLCDGDLYGKRVAILGAAFKPHTDDVRDSPALDVASICRALGAQVVVHDPIALDNARRAHPELSYRDNVLDACNKADVVLHLTEWPQYAELDPAQLATVVGRACIVDGRHGLDPDRWSDAGWRYRAFGRPLAATAIDSGQILGQEAL</sequence>
<evidence type="ECO:0000256" key="10">
    <source>
        <dbReference type="PIRSR" id="PIRSR500134-3"/>
    </source>
</evidence>
<dbReference type="Pfam" id="PF03720">
    <property type="entry name" value="UDPG_MGDP_dh_C"/>
    <property type="match status" value="1"/>
</dbReference>
<evidence type="ECO:0000256" key="1">
    <source>
        <dbReference type="ARBA" id="ARBA00004701"/>
    </source>
</evidence>
<dbReference type="Pfam" id="PF03721">
    <property type="entry name" value="UDPG_MGDP_dh_N"/>
    <property type="match status" value="1"/>
</dbReference>
<evidence type="ECO:0000256" key="9">
    <source>
        <dbReference type="PIRSR" id="PIRSR500134-2"/>
    </source>
</evidence>
<dbReference type="InParanoid" id="A0A7L4YPI1"/>
<dbReference type="OrthoDB" id="5193947at2"/>
<feature type="binding site" evidence="10">
    <location>
        <position position="336"/>
    </location>
    <ligand>
        <name>NAD(+)</name>
        <dbReference type="ChEBI" id="CHEBI:57540"/>
    </ligand>
</feature>
<feature type="binding site" evidence="10">
    <location>
        <position position="123"/>
    </location>
    <ligand>
        <name>NAD(+)</name>
        <dbReference type="ChEBI" id="CHEBI:57540"/>
    </ligand>
</feature>
<dbReference type="InterPro" id="IPR017476">
    <property type="entry name" value="UDP-Glc/GDP-Man"/>
</dbReference>
<dbReference type="InterPro" id="IPR008927">
    <property type="entry name" value="6-PGluconate_DH-like_C_sf"/>
</dbReference>
<comment type="catalytic activity">
    <reaction evidence="6 7">
        <text>UDP-alpha-D-glucose + 2 NAD(+) + H2O = UDP-alpha-D-glucuronate + 2 NADH + 3 H(+)</text>
        <dbReference type="Rhea" id="RHEA:23596"/>
        <dbReference type="ChEBI" id="CHEBI:15377"/>
        <dbReference type="ChEBI" id="CHEBI:15378"/>
        <dbReference type="ChEBI" id="CHEBI:57540"/>
        <dbReference type="ChEBI" id="CHEBI:57945"/>
        <dbReference type="ChEBI" id="CHEBI:58052"/>
        <dbReference type="ChEBI" id="CHEBI:58885"/>
        <dbReference type="EC" id="1.1.1.22"/>
    </reaction>
</comment>
<evidence type="ECO:0000256" key="6">
    <source>
        <dbReference type="ARBA" id="ARBA00047473"/>
    </source>
</evidence>
<dbReference type="KEGG" id="eke:EK0264_12515"/>
<dbReference type="SMART" id="SM00984">
    <property type="entry name" value="UDPG_MGDP_dh_C"/>
    <property type="match status" value="1"/>
</dbReference>
<evidence type="ECO:0000256" key="2">
    <source>
        <dbReference type="ARBA" id="ARBA00006601"/>
    </source>
</evidence>
<dbReference type="GO" id="GO:0003979">
    <property type="term" value="F:UDP-glucose 6-dehydrogenase activity"/>
    <property type="evidence" value="ECO:0007669"/>
    <property type="project" value="UniProtKB-EC"/>
</dbReference>
<dbReference type="InterPro" id="IPR036220">
    <property type="entry name" value="UDP-Glc/GDP-Man_DH_C_sf"/>
</dbReference>
<feature type="binding site" evidence="10">
    <location>
        <position position="87"/>
    </location>
    <ligand>
        <name>NAD(+)</name>
        <dbReference type="ChEBI" id="CHEBI:57540"/>
    </ligand>
</feature>
<reference evidence="12 13" key="1">
    <citation type="journal article" date="2018" name="Int. J. Syst. Evol. Microbiol.">
        <title>Epidermidibacterium keratini gen. nov., sp. nov., a member of the family Sporichthyaceae, isolated from keratin epidermis.</title>
        <authorList>
            <person name="Lee D.G."/>
            <person name="Trujillo M.E."/>
            <person name="Kang S."/>
            <person name="Nam J.J."/>
            <person name="Kim Y.J."/>
        </authorList>
    </citation>
    <scope>NUCLEOTIDE SEQUENCE [LARGE SCALE GENOMIC DNA]</scope>
    <source>
        <strain evidence="12 13">EPI-7</strain>
    </source>
</reference>
<organism evidence="12 13">
    <name type="scientific">Epidermidibacterium keratini</name>
    <dbReference type="NCBI Taxonomy" id="1891644"/>
    <lineage>
        <taxon>Bacteria</taxon>
        <taxon>Bacillati</taxon>
        <taxon>Actinomycetota</taxon>
        <taxon>Actinomycetes</taxon>
        <taxon>Sporichthyales</taxon>
        <taxon>Sporichthyaceae</taxon>
        <taxon>Epidermidibacterium</taxon>
    </lineage>
</organism>
<dbReference type="SUPFAM" id="SSF52413">
    <property type="entry name" value="UDP-glucose/GDP-mannose dehydrogenase C-terminal domain"/>
    <property type="match status" value="1"/>
</dbReference>